<evidence type="ECO:0000259" key="14">
    <source>
        <dbReference type="PROSITE" id="PS50842"/>
    </source>
</evidence>
<dbReference type="InterPro" id="IPR045051">
    <property type="entry name" value="SBT"/>
</dbReference>
<dbReference type="InterPro" id="IPR009009">
    <property type="entry name" value="RlpA-like_DPBB"/>
</dbReference>
<dbReference type="InterPro" id="IPR037045">
    <property type="entry name" value="S8pro/Inhibitor_I9_sf"/>
</dbReference>
<dbReference type="EMBL" id="OOIL02006896">
    <property type="protein sequence ID" value="VFR03572.1"/>
    <property type="molecule type" value="Genomic_DNA"/>
</dbReference>
<dbReference type="InterPro" id="IPR023828">
    <property type="entry name" value="Peptidase_S8_Ser-AS"/>
</dbReference>
<dbReference type="PROSITE" id="PS51892">
    <property type="entry name" value="SUBTILASE"/>
    <property type="match status" value="1"/>
</dbReference>
<feature type="domain" description="Expansin-like EG45" evidence="14">
    <location>
        <begin position="48"/>
        <end position="158"/>
    </location>
</feature>
<sequence length="1076" mass="115293">MAWRLKRIWRRRPLFNSSPFVSKWKLGIEGSEGPICSGVKSRVGATLRGACGYGKKTKQWYGADGTTALSFAWFNEGRSCGQCFEIKCDYAAYPQWCIRGTSVTVTVTNSCPSGGWGWCNPPRKHFDMAMPAWLKIAKYRAGIVPVLYRRVRCKRHDGVRFTVNGINEYFSMLLISNVGGAGAVRAVSFKSGKDKVWRPMQRNWGQNWNMDPRFKGQALSFRVTTEDGHTKTFWNALPYAHATAYGGANDSHTMGRACGNEKPSKEWHGRDNIAAVSGALFNNGSSCGQCYQIKCVSPGLCRLGSPSVTVMATDLCPPNYAAPPSGGGWCNPPLKHFAVARPAWLKIVMNFEAGIIPKNDNNGVYIVYMGAAARTNEAHAELVASVTESDALVHTYTNGFSGFAARLTEEEARSIARRPGVLSVFPDPVLQVHTTRSWDFLESFLPPLQSPLSSSSSTSSPSTDTIIGFLDTGIWPESPSFNDYGMGPIPPRWKGICQDGYDFNASLSCNRKIIGARYYPESKRVARRGSARDHFGHGTHVASTAAGSLVEGASYHGVASGTARGGSPSSRIAMYKVCDEYGICMGSEILKGFDDAIKDGVDVLSVSLGSGPGGGTKPNFVEDPVAFGSFHAVEKGIAVVCSAGNSGPFPGSVENEAPWVLSVAASTLDRRFESPVVLGRRNKVIIQGGGIHYGRLRKGAAYGLVTGALAKKNNASESNASACFLSALDPAKVKGRIVVCEGGFSLPVEAAEVVKALGGVGIIQIVNNGDLFMAPQYNALSGSTVSQAQAAQIFTYLNSTRDPVATILPTGTKIGYQPAPVPDITAPGVDILAAWPSPSKKLPGYNIISGTSMSCPHASGVVATIKARHPTFSVSAIKSAIMTTATQTNNMDAPITTTYRSAATPYDIGAGQLNPASALDPGLVYETRTEDYVTFLCATGYNTTQIRLISSTVPKHFRCPENSSPEASISNVNYPSIAVSRLRKGETRTVTRTATNVGDDEDSVYVATVEAMAGIEVGVTPNELVFSRGRKKVSYSVTLTAMATMEKDVFGSITWSNGKYDVRSPIVVSHESVFFN</sequence>
<dbReference type="CDD" id="cd22274">
    <property type="entry name" value="DPBB_EXPA_N"/>
    <property type="match status" value="2"/>
</dbReference>
<accession>A0A484NPS5</accession>
<dbReference type="Gene3D" id="2.60.40.2310">
    <property type="match status" value="1"/>
</dbReference>
<feature type="domain" description="Expansin-like CBD" evidence="15">
    <location>
        <begin position="169"/>
        <end position="238"/>
    </location>
</feature>
<evidence type="ECO:0000256" key="8">
    <source>
        <dbReference type="ARBA" id="ARBA00022729"/>
    </source>
</evidence>
<dbReference type="GO" id="GO:0006508">
    <property type="term" value="P:proteolysis"/>
    <property type="evidence" value="ECO:0007669"/>
    <property type="project" value="UniProtKB-KW"/>
</dbReference>
<dbReference type="SUPFAM" id="SSF49590">
    <property type="entry name" value="PHL pollen allergen"/>
    <property type="match status" value="1"/>
</dbReference>
<evidence type="ECO:0000313" key="17">
    <source>
        <dbReference type="Proteomes" id="UP000595140"/>
    </source>
</evidence>
<evidence type="ECO:0000256" key="9">
    <source>
        <dbReference type="ARBA" id="ARBA00022801"/>
    </source>
</evidence>
<evidence type="ECO:0000256" key="7">
    <source>
        <dbReference type="ARBA" id="ARBA00022670"/>
    </source>
</evidence>
<dbReference type="Gene3D" id="2.60.40.760">
    <property type="entry name" value="Expansin, cellulose-binding-like domain"/>
    <property type="match status" value="1"/>
</dbReference>
<evidence type="ECO:0000256" key="12">
    <source>
        <dbReference type="ARBA" id="ARBA00023316"/>
    </source>
</evidence>
<keyword evidence="8" id="KW-0732">Signal</keyword>
<dbReference type="InterPro" id="IPR022398">
    <property type="entry name" value="Peptidase_S8_His-AS"/>
</dbReference>
<dbReference type="GO" id="GO:0009664">
    <property type="term" value="P:plant-type cell wall organization"/>
    <property type="evidence" value="ECO:0007669"/>
    <property type="project" value="InterPro"/>
</dbReference>
<dbReference type="SUPFAM" id="SSF50685">
    <property type="entry name" value="Barwin-like endoglucanases"/>
    <property type="match status" value="2"/>
</dbReference>
<evidence type="ECO:0000256" key="11">
    <source>
        <dbReference type="ARBA" id="ARBA00023136"/>
    </source>
</evidence>
<dbReference type="Pfam" id="PF17766">
    <property type="entry name" value="fn3_6"/>
    <property type="match status" value="1"/>
</dbReference>
<keyword evidence="12" id="KW-0961">Cell wall biogenesis/degradation</keyword>
<dbReference type="InterPro" id="IPR010259">
    <property type="entry name" value="S8pro/Inhibitor_I9"/>
</dbReference>
<dbReference type="InterPro" id="IPR007112">
    <property type="entry name" value="Expansin/allergen_DPBB_dom"/>
</dbReference>
<keyword evidence="11" id="KW-0472">Membrane</keyword>
<dbReference type="GO" id="GO:0004252">
    <property type="term" value="F:serine-type endopeptidase activity"/>
    <property type="evidence" value="ECO:0007669"/>
    <property type="project" value="UniProtKB-UniRule"/>
</dbReference>
<evidence type="ECO:0000256" key="10">
    <source>
        <dbReference type="ARBA" id="ARBA00022825"/>
    </source>
</evidence>
<dbReference type="InterPro" id="IPR036852">
    <property type="entry name" value="Peptidase_S8/S53_dom_sf"/>
</dbReference>
<dbReference type="PROSITE" id="PS50843">
    <property type="entry name" value="EXPANSIN_CBD"/>
    <property type="match status" value="1"/>
</dbReference>
<evidence type="ECO:0000256" key="3">
    <source>
        <dbReference type="ARBA" id="ARBA00005392"/>
    </source>
</evidence>
<keyword evidence="17" id="KW-1185">Reference proteome</keyword>
<dbReference type="CDD" id="cd02120">
    <property type="entry name" value="PA_subtilisin_like"/>
    <property type="match status" value="1"/>
</dbReference>
<dbReference type="Gene3D" id="3.50.30.30">
    <property type="match status" value="1"/>
</dbReference>
<protein>
    <recommendedName>
        <fullName evidence="18">Expansin</fullName>
    </recommendedName>
</protein>
<gene>
    <name evidence="16" type="ORF">CCAM_LOCUS45347</name>
</gene>
<evidence type="ECO:0000256" key="13">
    <source>
        <dbReference type="PROSITE-ProRule" id="PRU01240"/>
    </source>
</evidence>
<evidence type="ECO:0000256" key="4">
    <source>
        <dbReference type="ARBA" id="ARBA00011073"/>
    </source>
</evidence>
<dbReference type="InterPro" id="IPR007117">
    <property type="entry name" value="Expansin_CBD"/>
</dbReference>
<dbReference type="SUPFAM" id="SSF52743">
    <property type="entry name" value="Subtilisin-like"/>
    <property type="match status" value="1"/>
</dbReference>
<dbReference type="Pfam" id="PF03330">
    <property type="entry name" value="DPBB_1"/>
    <property type="match status" value="2"/>
</dbReference>
<evidence type="ECO:0000313" key="16">
    <source>
        <dbReference type="EMBL" id="VFR03572.1"/>
    </source>
</evidence>
<dbReference type="Pfam" id="PF01357">
    <property type="entry name" value="Expansin_C"/>
    <property type="match status" value="1"/>
</dbReference>
<dbReference type="GO" id="GO:0005576">
    <property type="term" value="C:extracellular region"/>
    <property type="evidence" value="ECO:0007669"/>
    <property type="project" value="InterPro"/>
</dbReference>
<dbReference type="OrthoDB" id="10256524at2759"/>
<dbReference type="GO" id="GO:0016020">
    <property type="term" value="C:membrane"/>
    <property type="evidence" value="ECO:0007669"/>
    <property type="project" value="UniProtKB-SubCell"/>
</dbReference>
<dbReference type="PROSITE" id="PS50842">
    <property type="entry name" value="EXPANSIN_EG45"/>
    <property type="match status" value="2"/>
</dbReference>
<evidence type="ECO:0000256" key="2">
    <source>
        <dbReference type="ARBA" id="ARBA00004191"/>
    </source>
</evidence>
<dbReference type="PROSITE" id="PS00137">
    <property type="entry name" value="SUBTILASE_HIS"/>
    <property type="match status" value="1"/>
</dbReference>
<evidence type="ECO:0008006" key="18">
    <source>
        <dbReference type="Google" id="ProtNLM"/>
    </source>
</evidence>
<dbReference type="Pfam" id="PF00082">
    <property type="entry name" value="Peptidase_S8"/>
    <property type="match status" value="1"/>
</dbReference>
<dbReference type="AlphaFoldDB" id="A0A484NPS5"/>
<dbReference type="InterPro" id="IPR041469">
    <property type="entry name" value="Subtilisin-like_FN3"/>
</dbReference>
<keyword evidence="5" id="KW-0134">Cell wall</keyword>
<dbReference type="PROSITE" id="PS00138">
    <property type="entry name" value="SUBTILASE_SER"/>
    <property type="match status" value="1"/>
</dbReference>
<keyword evidence="7 13" id="KW-0645">Protease</keyword>
<dbReference type="InterPro" id="IPR007118">
    <property type="entry name" value="Expan_Lol_pI"/>
</dbReference>
<keyword evidence="10 13" id="KW-0720">Serine protease</keyword>
<proteinExistence type="inferred from homology"/>
<dbReference type="InterPro" id="IPR002963">
    <property type="entry name" value="Expansin"/>
</dbReference>
<dbReference type="Gene3D" id="2.40.40.10">
    <property type="entry name" value="RlpA-like domain"/>
    <property type="match status" value="2"/>
</dbReference>
<dbReference type="PANTHER" id="PTHR10795">
    <property type="entry name" value="PROPROTEIN CONVERTASE SUBTILISIN/KEXIN"/>
    <property type="match status" value="1"/>
</dbReference>
<keyword evidence="9 13" id="KW-0378">Hydrolase</keyword>
<dbReference type="InterPro" id="IPR034197">
    <property type="entry name" value="Peptidases_S8_3"/>
</dbReference>
<organism evidence="16 17">
    <name type="scientific">Cuscuta campestris</name>
    <dbReference type="NCBI Taxonomy" id="132261"/>
    <lineage>
        <taxon>Eukaryota</taxon>
        <taxon>Viridiplantae</taxon>
        <taxon>Streptophyta</taxon>
        <taxon>Embryophyta</taxon>
        <taxon>Tracheophyta</taxon>
        <taxon>Spermatophyta</taxon>
        <taxon>Magnoliopsida</taxon>
        <taxon>eudicotyledons</taxon>
        <taxon>Gunneridae</taxon>
        <taxon>Pentapetalae</taxon>
        <taxon>asterids</taxon>
        <taxon>lamiids</taxon>
        <taxon>Solanales</taxon>
        <taxon>Convolvulaceae</taxon>
        <taxon>Cuscuteae</taxon>
        <taxon>Cuscuta</taxon>
        <taxon>Cuscuta subgen. Grammica</taxon>
        <taxon>Cuscuta sect. Cleistogrammica</taxon>
    </lineage>
</organism>
<dbReference type="PRINTS" id="PR01225">
    <property type="entry name" value="EXPANSNFAMLY"/>
</dbReference>
<dbReference type="Pfam" id="PF05922">
    <property type="entry name" value="Inhibitor_I9"/>
    <property type="match status" value="1"/>
</dbReference>
<dbReference type="Proteomes" id="UP000595140">
    <property type="component" value="Unassembled WGS sequence"/>
</dbReference>
<evidence type="ECO:0000259" key="15">
    <source>
        <dbReference type="PROSITE" id="PS50843"/>
    </source>
</evidence>
<feature type="active site" description="Charge relay system" evidence="13">
    <location>
        <position position="537"/>
    </location>
</feature>
<evidence type="ECO:0000256" key="1">
    <source>
        <dbReference type="ARBA" id="ARBA00004170"/>
    </source>
</evidence>
<dbReference type="Gene3D" id="3.30.70.80">
    <property type="entry name" value="Peptidase S8 propeptide/proteinase inhibitor I9"/>
    <property type="match status" value="1"/>
</dbReference>
<reference evidence="16 17" key="1">
    <citation type="submission" date="2018-04" db="EMBL/GenBank/DDBJ databases">
        <authorList>
            <person name="Vogel A."/>
        </authorList>
    </citation>
    <scope>NUCLEOTIDE SEQUENCE [LARGE SCALE GENOMIC DNA]</scope>
</reference>
<feature type="active site" description="Charge relay system" evidence="13">
    <location>
        <position position="852"/>
    </location>
</feature>
<dbReference type="SMART" id="SM00837">
    <property type="entry name" value="DPBB_1"/>
    <property type="match status" value="2"/>
</dbReference>
<feature type="domain" description="Expansin-like EG45" evidence="14">
    <location>
        <begin position="255"/>
        <end position="357"/>
    </location>
</feature>
<dbReference type="CDD" id="cd04852">
    <property type="entry name" value="Peptidases_S8_3"/>
    <property type="match status" value="1"/>
</dbReference>
<dbReference type="InterPro" id="IPR036908">
    <property type="entry name" value="RlpA-like_sf"/>
</dbReference>
<dbReference type="GO" id="GO:0009653">
    <property type="term" value="P:anatomical structure morphogenesis"/>
    <property type="evidence" value="ECO:0007669"/>
    <property type="project" value="UniProtKB-ARBA"/>
</dbReference>
<dbReference type="InterPro" id="IPR000209">
    <property type="entry name" value="Peptidase_S8/S53_dom"/>
</dbReference>
<evidence type="ECO:0000256" key="6">
    <source>
        <dbReference type="ARBA" id="ARBA00022525"/>
    </source>
</evidence>
<dbReference type="InterPro" id="IPR036749">
    <property type="entry name" value="Expansin_CBD_sf"/>
</dbReference>
<comment type="subcellular location">
    <subcellularLocation>
        <location evidence="1">Membrane</location>
        <topology evidence="1">Peripheral membrane protein</topology>
    </subcellularLocation>
    <subcellularLocation>
        <location evidence="2">Secreted</location>
        <location evidence="2">Cell wall</location>
    </subcellularLocation>
</comment>
<feature type="active site" description="Charge relay system" evidence="13">
    <location>
        <position position="471"/>
    </location>
</feature>
<comment type="similarity">
    <text evidence="3">Belongs to the expansin family. Expansin A subfamily.</text>
</comment>
<evidence type="ECO:0000256" key="5">
    <source>
        <dbReference type="ARBA" id="ARBA00022512"/>
    </source>
</evidence>
<name>A0A484NPS5_9ASTE</name>
<dbReference type="PRINTS" id="PR01226">
    <property type="entry name" value="EXPANSIN"/>
</dbReference>
<dbReference type="Gene3D" id="3.40.50.200">
    <property type="entry name" value="Peptidase S8/S53 domain"/>
    <property type="match status" value="1"/>
</dbReference>
<comment type="similarity">
    <text evidence="4 13">Belongs to the peptidase S8 family.</text>
</comment>
<keyword evidence="6" id="KW-0964">Secreted</keyword>